<comment type="caution">
    <text evidence="1">The sequence shown here is derived from an EMBL/GenBank/DDBJ whole genome shotgun (WGS) entry which is preliminary data.</text>
</comment>
<protein>
    <submittedName>
        <fullName evidence="1">Uncharacterized protein</fullName>
    </submittedName>
</protein>
<proteinExistence type="predicted"/>
<sequence length="128" mass="14554">MGADPDTLPRRSKKDYLIDRFLRCVHGARQEVDRARLARLTCRAFSPWQQAARVLIVWPIAPKSSCVEVHSQRPERVPSKVRGGKADAKMRSMKNAAKMLEHFLRIKLCIGPVKEAAQRPQELALEVL</sequence>
<dbReference type="EMBL" id="LSRX01000873">
    <property type="protein sequence ID" value="OLP87217.1"/>
    <property type="molecule type" value="Genomic_DNA"/>
</dbReference>
<keyword evidence="2" id="KW-1185">Reference proteome</keyword>
<evidence type="ECO:0000313" key="1">
    <source>
        <dbReference type="EMBL" id="OLP87217.1"/>
    </source>
</evidence>
<gene>
    <name evidence="1" type="ORF">AK812_SmicGene31586</name>
</gene>
<name>A0A1Q9CWD2_SYMMI</name>
<reference evidence="1 2" key="1">
    <citation type="submission" date="2016-02" db="EMBL/GenBank/DDBJ databases">
        <title>Genome analysis of coral dinoflagellate symbionts highlights evolutionary adaptations to a symbiotic lifestyle.</title>
        <authorList>
            <person name="Aranda M."/>
            <person name="Li Y."/>
            <person name="Liew Y.J."/>
            <person name="Baumgarten S."/>
            <person name="Simakov O."/>
            <person name="Wilson M."/>
            <person name="Piel J."/>
            <person name="Ashoor H."/>
            <person name="Bougouffa S."/>
            <person name="Bajic V.B."/>
            <person name="Ryu T."/>
            <person name="Ravasi T."/>
            <person name="Bayer T."/>
            <person name="Micklem G."/>
            <person name="Kim H."/>
            <person name="Bhak J."/>
            <person name="Lajeunesse T.C."/>
            <person name="Voolstra C.R."/>
        </authorList>
    </citation>
    <scope>NUCLEOTIDE SEQUENCE [LARGE SCALE GENOMIC DNA]</scope>
    <source>
        <strain evidence="1 2">CCMP2467</strain>
    </source>
</reference>
<dbReference type="AlphaFoldDB" id="A0A1Q9CWD2"/>
<accession>A0A1Q9CWD2</accession>
<organism evidence="1 2">
    <name type="scientific">Symbiodinium microadriaticum</name>
    <name type="common">Dinoflagellate</name>
    <name type="synonym">Zooxanthella microadriatica</name>
    <dbReference type="NCBI Taxonomy" id="2951"/>
    <lineage>
        <taxon>Eukaryota</taxon>
        <taxon>Sar</taxon>
        <taxon>Alveolata</taxon>
        <taxon>Dinophyceae</taxon>
        <taxon>Suessiales</taxon>
        <taxon>Symbiodiniaceae</taxon>
        <taxon>Symbiodinium</taxon>
    </lineage>
</organism>
<dbReference type="Proteomes" id="UP000186817">
    <property type="component" value="Unassembled WGS sequence"/>
</dbReference>
<evidence type="ECO:0000313" key="2">
    <source>
        <dbReference type="Proteomes" id="UP000186817"/>
    </source>
</evidence>